<evidence type="ECO:0000256" key="7">
    <source>
        <dbReference type="ARBA" id="ARBA00023033"/>
    </source>
</evidence>
<keyword evidence="3" id="KW-0285">Flavoprotein</keyword>
<protein>
    <submittedName>
        <fullName evidence="8">Cyclohexanone monooxygenase</fullName>
        <ecNumber evidence="8">1.14.13.22</ecNumber>
    </submittedName>
</protein>
<evidence type="ECO:0000256" key="6">
    <source>
        <dbReference type="ARBA" id="ARBA00023002"/>
    </source>
</evidence>
<dbReference type="GO" id="GO:0050661">
    <property type="term" value="F:NADP binding"/>
    <property type="evidence" value="ECO:0007669"/>
    <property type="project" value="InterPro"/>
</dbReference>
<evidence type="ECO:0000313" key="9">
    <source>
        <dbReference type="Proteomes" id="UP000532440"/>
    </source>
</evidence>
<reference evidence="8 9" key="1">
    <citation type="submission" date="2020-08" db="EMBL/GenBank/DDBJ databases">
        <title>Genomic Encyclopedia of Type Strains, Phase IV (KMG-IV): sequencing the most valuable type-strain genomes for metagenomic binning, comparative biology and taxonomic classification.</title>
        <authorList>
            <person name="Goeker M."/>
        </authorList>
    </citation>
    <scope>NUCLEOTIDE SEQUENCE [LARGE SCALE GENOMIC DNA]</scope>
    <source>
        <strain evidence="8 9">DSM 29781</strain>
    </source>
</reference>
<dbReference type="SUPFAM" id="SSF51905">
    <property type="entry name" value="FAD/NAD(P)-binding domain"/>
    <property type="match status" value="2"/>
</dbReference>
<comment type="cofactor">
    <cofactor evidence="1">
        <name>FAD</name>
        <dbReference type="ChEBI" id="CHEBI:57692"/>
    </cofactor>
</comment>
<organism evidence="8 9">
    <name type="scientific">Quisquiliibacterium transsilvanicum</name>
    <dbReference type="NCBI Taxonomy" id="1549638"/>
    <lineage>
        <taxon>Bacteria</taxon>
        <taxon>Pseudomonadati</taxon>
        <taxon>Pseudomonadota</taxon>
        <taxon>Betaproteobacteria</taxon>
        <taxon>Burkholderiales</taxon>
        <taxon>Burkholderiaceae</taxon>
        <taxon>Quisquiliibacterium</taxon>
    </lineage>
</organism>
<evidence type="ECO:0000256" key="1">
    <source>
        <dbReference type="ARBA" id="ARBA00001974"/>
    </source>
</evidence>
<dbReference type="AlphaFoldDB" id="A0A7W8M7M7"/>
<dbReference type="InterPro" id="IPR036188">
    <property type="entry name" value="FAD/NAD-bd_sf"/>
</dbReference>
<dbReference type="EMBL" id="JACHGB010000002">
    <property type="protein sequence ID" value="MBB5271151.1"/>
    <property type="molecule type" value="Genomic_DNA"/>
</dbReference>
<keyword evidence="7 8" id="KW-0503">Monooxygenase</keyword>
<evidence type="ECO:0000256" key="5">
    <source>
        <dbReference type="ARBA" id="ARBA00022857"/>
    </source>
</evidence>
<keyword evidence="6 8" id="KW-0560">Oxidoreductase</keyword>
<dbReference type="RefSeq" id="WP_183965160.1">
    <property type="nucleotide sequence ID" value="NZ_BAABEW010000017.1"/>
</dbReference>
<dbReference type="PANTHER" id="PTHR43098">
    <property type="entry name" value="L-ORNITHINE N(5)-MONOOXYGENASE-RELATED"/>
    <property type="match status" value="1"/>
</dbReference>
<dbReference type="GO" id="GO:0004499">
    <property type="term" value="F:N,N-dimethylaniline monooxygenase activity"/>
    <property type="evidence" value="ECO:0007669"/>
    <property type="project" value="InterPro"/>
</dbReference>
<dbReference type="GO" id="GO:0018667">
    <property type="term" value="F:cyclohexanone monooxygenase activity"/>
    <property type="evidence" value="ECO:0007669"/>
    <property type="project" value="UniProtKB-EC"/>
</dbReference>
<dbReference type="EC" id="1.14.13.22" evidence="8"/>
<dbReference type="InterPro" id="IPR050775">
    <property type="entry name" value="FAD-binding_Monooxygenases"/>
</dbReference>
<evidence type="ECO:0000256" key="2">
    <source>
        <dbReference type="ARBA" id="ARBA00010139"/>
    </source>
</evidence>
<evidence type="ECO:0000313" key="8">
    <source>
        <dbReference type="EMBL" id="MBB5271151.1"/>
    </source>
</evidence>
<comment type="similarity">
    <text evidence="2">Belongs to the FAD-binding monooxygenase family.</text>
</comment>
<proteinExistence type="inferred from homology"/>
<dbReference type="InterPro" id="IPR020946">
    <property type="entry name" value="Flavin_mOase-like"/>
</dbReference>
<keyword evidence="9" id="KW-1185">Reference proteome</keyword>
<comment type="caution">
    <text evidence="8">The sequence shown here is derived from an EMBL/GenBank/DDBJ whole genome shotgun (WGS) entry which is preliminary data.</text>
</comment>
<evidence type="ECO:0000256" key="4">
    <source>
        <dbReference type="ARBA" id="ARBA00022827"/>
    </source>
</evidence>
<evidence type="ECO:0000256" key="3">
    <source>
        <dbReference type="ARBA" id="ARBA00022630"/>
    </source>
</evidence>
<accession>A0A7W8M7M7</accession>
<dbReference type="Gene3D" id="3.50.50.60">
    <property type="entry name" value="FAD/NAD(P)-binding domain"/>
    <property type="match status" value="2"/>
</dbReference>
<keyword evidence="4" id="KW-0274">FAD</keyword>
<dbReference type="PANTHER" id="PTHR43098:SF3">
    <property type="entry name" value="L-ORNITHINE N(5)-MONOOXYGENASE-RELATED"/>
    <property type="match status" value="1"/>
</dbReference>
<dbReference type="Proteomes" id="UP000532440">
    <property type="component" value="Unassembled WGS sequence"/>
</dbReference>
<dbReference type="PRINTS" id="PR00411">
    <property type="entry name" value="PNDRDTASEI"/>
</dbReference>
<name>A0A7W8M7M7_9BURK</name>
<dbReference type="Pfam" id="PF00743">
    <property type="entry name" value="FMO-like"/>
    <property type="match status" value="1"/>
</dbReference>
<gene>
    <name evidence="8" type="ORF">HNQ70_001155</name>
</gene>
<keyword evidence="5" id="KW-0521">NADP</keyword>
<sequence length="562" mass="61822">MQDTQAAPRAQQGAATAETHDLVIVGAGFAGMYMLHRARQLGLSARVFEAGGGVGGTWYWNRYPGARCDVESMEYSYSFDEDLQRDWRWTERFAAQPEILRYAQHVAERFGLLDGIRFRTRVLGAQYDEAADLWRVRTRGEDGGKDGGEERECSARWLVMATGCLSSANLPEIPGRDSFEGERFHTGLWPHEGVDFSGKRVGVIGTGSSALQSIPIIAEQSKELVVFQRTATYAVPARNAPLDPEYEAGIKADYAAFRARNRTMQNAFGSMMARNDSSALAATPEERERAFAERWARGGLVFLGAFGDLMLDERANDYAAEFVRSRIAETVRDSAIAQKLMPRQIIGCKRLCIDTGYYETYNRPNVRLVDVSEAPIEAITPKGVRAGGQEYELDSLVFATGFDAMTGSLLKIDIRGRGGVSLRDKWAAGPRTWLGLGIAGFPNMFTVSGPGSPSVLTNMIVSIEQHVEWISDCIAYMRANGHRAIEATPEAEDGWVAHVNAVADRTLFPGCNSWYLGANVPGKPRVFMPLIGFPDYVAKCDQVAARGYEGFVFDRAAHAATA</sequence>
<dbReference type="GO" id="GO:0050660">
    <property type="term" value="F:flavin adenine dinucleotide binding"/>
    <property type="evidence" value="ECO:0007669"/>
    <property type="project" value="InterPro"/>
</dbReference>